<evidence type="ECO:0000313" key="13">
    <source>
        <dbReference type="Proteomes" id="UP000244870"/>
    </source>
</evidence>
<dbReference type="Gene3D" id="2.60.120.260">
    <property type="entry name" value="Galactose-binding domain-like"/>
    <property type="match status" value="1"/>
</dbReference>
<comment type="subunit">
    <text evidence="4 9">Homodimer.</text>
</comment>
<dbReference type="InterPro" id="IPR005674">
    <property type="entry name" value="CocE/Ser_esterase"/>
</dbReference>
<feature type="domain" description="X-Prolyl dipeptidyl aminopeptidase PepX N-terminal" evidence="11">
    <location>
        <begin position="4"/>
        <end position="160"/>
    </location>
</feature>
<dbReference type="SMART" id="SM00939">
    <property type="entry name" value="PepX_C"/>
    <property type="match status" value="1"/>
</dbReference>
<evidence type="ECO:0000313" key="12">
    <source>
        <dbReference type="EMBL" id="AWF95245.1"/>
    </source>
</evidence>
<proteinExistence type="inferred from homology"/>
<dbReference type="AlphaFoldDB" id="A0A2S1KQH8"/>
<keyword evidence="7 9" id="KW-0378">Hydrolase</keyword>
<keyword evidence="8 9" id="KW-0720">Serine protease</keyword>
<dbReference type="GO" id="GO:0005737">
    <property type="term" value="C:cytoplasm"/>
    <property type="evidence" value="ECO:0007669"/>
    <property type="project" value="UniProtKB-SubCell"/>
</dbReference>
<dbReference type="GO" id="GO:0006508">
    <property type="term" value="P:proteolysis"/>
    <property type="evidence" value="ECO:0007669"/>
    <property type="project" value="UniProtKB-KW"/>
</dbReference>
<feature type="active site" description="Charge relay system" evidence="9">
    <location>
        <position position="489"/>
    </location>
</feature>
<keyword evidence="9" id="KW-0963">Cytoplasm</keyword>
<comment type="catalytic activity">
    <reaction evidence="1 9">
        <text>Hydrolyzes Xaa-Pro-|- bonds to release unblocked, N-terminal dipeptides from substrates including Ala-Pro-|-p-nitroanilide and (sequentially) Tyr-Pro-|-Phe-Pro-|-Gly-Pro-|-Ile.</text>
        <dbReference type="EC" id="3.4.14.11"/>
    </reaction>
</comment>
<dbReference type="SUPFAM" id="SSF49785">
    <property type="entry name" value="Galactose-binding domain-like"/>
    <property type="match status" value="1"/>
</dbReference>
<dbReference type="SMART" id="SM00940">
    <property type="entry name" value="PepX_N"/>
    <property type="match status" value="1"/>
</dbReference>
<organism evidence="12 13">
    <name type="scientific">Weissella cibaria</name>
    <dbReference type="NCBI Taxonomy" id="137591"/>
    <lineage>
        <taxon>Bacteria</taxon>
        <taxon>Bacillati</taxon>
        <taxon>Bacillota</taxon>
        <taxon>Bacilli</taxon>
        <taxon>Lactobacillales</taxon>
        <taxon>Lactobacillaceae</taxon>
        <taxon>Weissella</taxon>
    </lineage>
</organism>
<evidence type="ECO:0000256" key="7">
    <source>
        <dbReference type="ARBA" id="ARBA00022801"/>
    </source>
</evidence>
<comment type="similarity">
    <text evidence="3 9">Belongs to the peptidase S15 family.</text>
</comment>
<dbReference type="InterPro" id="IPR050585">
    <property type="entry name" value="Xaa-Pro_dipeptidyl-ppase/CocE"/>
</dbReference>
<dbReference type="EC" id="3.4.14.11" evidence="9"/>
<dbReference type="Gene3D" id="1.10.246.70">
    <property type="match status" value="1"/>
</dbReference>
<dbReference type="HAMAP" id="MF_00698">
    <property type="entry name" value="Aminopeptidase_S15"/>
    <property type="match status" value="1"/>
</dbReference>
<dbReference type="Proteomes" id="UP000244870">
    <property type="component" value="Chromosome"/>
</dbReference>
<dbReference type="EMBL" id="CP020928">
    <property type="protein sequence ID" value="AWF95245.1"/>
    <property type="molecule type" value="Genomic_DNA"/>
</dbReference>
<dbReference type="InterPro" id="IPR000383">
    <property type="entry name" value="Xaa-Pro-like_dom"/>
</dbReference>
<evidence type="ECO:0000256" key="5">
    <source>
        <dbReference type="ARBA" id="ARBA00022438"/>
    </source>
</evidence>
<evidence type="ECO:0000256" key="2">
    <source>
        <dbReference type="ARBA" id="ARBA00003997"/>
    </source>
</evidence>
<evidence type="ECO:0000256" key="6">
    <source>
        <dbReference type="ARBA" id="ARBA00022670"/>
    </source>
</evidence>
<evidence type="ECO:0000256" key="1">
    <source>
        <dbReference type="ARBA" id="ARBA00000123"/>
    </source>
</evidence>
<comment type="function">
    <text evidence="2 9">Removes N-terminal dipeptides sequentially from polypeptides having unsubstituted N-termini provided that the penultimate residue is proline.</text>
</comment>
<name>A0A2S1KQH8_9LACO</name>
<feature type="active site" description="Charge relay system" evidence="9">
    <location>
        <position position="369"/>
    </location>
</feature>
<dbReference type="Pfam" id="PF08530">
    <property type="entry name" value="PepX_C"/>
    <property type="match status" value="1"/>
</dbReference>
<evidence type="ECO:0000256" key="4">
    <source>
        <dbReference type="ARBA" id="ARBA00011738"/>
    </source>
</evidence>
<evidence type="ECO:0000259" key="11">
    <source>
        <dbReference type="SMART" id="SM00940"/>
    </source>
</evidence>
<dbReference type="InterPro" id="IPR036313">
    <property type="entry name" value="PepX_N_dom_sf"/>
</dbReference>
<dbReference type="PANTHER" id="PTHR43056">
    <property type="entry name" value="PEPTIDASE S9 PROLYL OLIGOPEPTIDASE"/>
    <property type="match status" value="1"/>
</dbReference>
<evidence type="ECO:0000259" key="10">
    <source>
        <dbReference type="SMART" id="SM00939"/>
    </source>
</evidence>
<dbReference type="InterPro" id="IPR008979">
    <property type="entry name" value="Galactose-bd-like_sf"/>
</dbReference>
<dbReference type="GO" id="GO:0008239">
    <property type="term" value="F:dipeptidyl-peptidase activity"/>
    <property type="evidence" value="ECO:0007669"/>
    <property type="project" value="UniProtKB-UniRule"/>
</dbReference>
<sequence length="794" mass="89339">MTAMKINQFAVVDTPFETQLKELATIGFYDEPVQVAHAKNATAVWRELLRIAFPEVQDGRVKFRDIAINTREDLAGYLNSGAPVTEEVFNAVALQLLGFVEDVDYTFDKVAEAVATINLPLYHKAGRWDADDVLTAWYQLLVTHTRNGLQFIDDLASRGYFMKNNVPLFFNGKAMATFDTNALIREVVYVETDVDTDGDGVRDLVRAEVIRPDTGVKVPTLFTASPYYQGLNNEANDALVHNVDVALLRKTPNTLTYEEIKYEPEQEALPEAHEIAGEVTETTESFTGTSHVDLNNYFLARGFAVVYSAGVGTRHSDGMQDTGSPEQVASMQAVVEWLAGDRLAFIDKHSGQTIKANWSNGKVAMTGKSYLGTLATAVATTGVRGLETVISEAAISDWYQYYRDNGLVIAPGGFPGEDMDVLAELVYSRMLDSADWHRTKMQWHGFQHATAEHMDRATGDYNTYWDARNYLNNVPNIQADIVMVHGLNDWNVKPRQVFRLWQNLQKLPVVKKLYLHQGQHIYINNNRSLDFADQMNLWLSYKLYGVQNQAASQLPDVTWQANDQAETWETGHEWGTTTPTTLPLAAETATVQYEDWQIADDFATYKQDFNAWRQQMLQRENDKLDVNRVVFVQPAFEQDVVIDGEVTLQLRVKSSADVGLVSAMLVDYGEARRLAATPQPQGVLIDRGTGWQPTPLVEFQLAKPTTEKMISIGHINLQNRTAPWRVDDLVPDEFVDVALTLQPTRYRLPAGHQLGVIVYGTDFEMTVRGNQDIRYTIDVEQSQLIVPLQDNTQK</sequence>
<dbReference type="InterPro" id="IPR029058">
    <property type="entry name" value="AB_hydrolase_fold"/>
</dbReference>
<dbReference type="Pfam" id="PF09168">
    <property type="entry name" value="PepX_N"/>
    <property type="match status" value="1"/>
</dbReference>
<dbReference type="NCBIfam" id="NF003781">
    <property type="entry name" value="PRK05371.1-2"/>
    <property type="match status" value="1"/>
</dbReference>
<feature type="active site" description="Charge relay system" evidence="9">
    <location>
        <position position="520"/>
    </location>
</feature>
<keyword evidence="5 9" id="KW-0031">Aminopeptidase</keyword>
<evidence type="ECO:0000256" key="3">
    <source>
        <dbReference type="ARBA" id="ARBA00010819"/>
    </source>
</evidence>
<dbReference type="Gene3D" id="3.40.50.1820">
    <property type="entry name" value="alpha/beta hydrolase"/>
    <property type="match status" value="1"/>
</dbReference>
<dbReference type="SUPFAM" id="SSF81761">
    <property type="entry name" value="X-Prolyl dipeptidyl aminopeptidase PepX, N-terminal domain"/>
    <property type="match status" value="1"/>
</dbReference>
<dbReference type="PRINTS" id="PR00923">
    <property type="entry name" value="LACTOPTASE"/>
</dbReference>
<reference evidence="12 13" key="1">
    <citation type="submission" date="2017-04" db="EMBL/GenBank/DDBJ databases">
        <title>Weissella cibaria strain m2 complete genome.</title>
        <authorList>
            <person name="Pan Q."/>
            <person name="Tan M."/>
            <person name="Yao F."/>
            <person name="Su S."/>
        </authorList>
    </citation>
    <scope>NUCLEOTIDE SEQUENCE [LARGE SCALE GENOMIC DNA]</scope>
    <source>
        <strain evidence="12 13">M2</strain>
    </source>
</reference>
<dbReference type="InterPro" id="IPR015251">
    <property type="entry name" value="PepX_N_dom"/>
</dbReference>
<comment type="subcellular location">
    <subcellularLocation>
        <location evidence="9">Cytoplasm</location>
    </subcellularLocation>
</comment>
<accession>A0A2S1KQH8</accession>
<dbReference type="InterPro" id="IPR008252">
    <property type="entry name" value="Pept_S15_Xpro"/>
</dbReference>
<dbReference type="GO" id="GO:0004177">
    <property type="term" value="F:aminopeptidase activity"/>
    <property type="evidence" value="ECO:0007669"/>
    <property type="project" value="UniProtKB-KW"/>
</dbReference>
<protein>
    <recommendedName>
        <fullName evidence="9">Xaa-Pro dipeptidyl-peptidase</fullName>
        <ecNumber evidence="9">3.4.14.11</ecNumber>
    </recommendedName>
    <alternativeName>
        <fullName evidence="9">X-Pro dipeptidyl-peptidase</fullName>
    </alternativeName>
    <alternativeName>
        <fullName evidence="9">X-prolyl-dipeptidyl aminopeptidase</fullName>
        <shortName evidence="9">X-PDAP</shortName>
    </alternativeName>
</protein>
<dbReference type="GO" id="GO:0008236">
    <property type="term" value="F:serine-type peptidase activity"/>
    <property type="evidence" value="ECO:0007669"/>
    <property type="project" value="UniProtKB-KW"/>
</dbReference>
<evidence type="ECO:0000256" key="9">
    <source>
        <dbReference type="HAMAP-Rule" id="MF_00698"/>
    </source>
</evidence>
<dbReference type="InterPro" id="IPR013736">
    <property type="entry name" value="Xaa-Pro_dipept_C"/>
</dbReference>
<dbReference type="PANTHER" id="PTHR43056:SF10">
    <property type="entry name" value="COCE_NOND FAMILY, PUTATIVE (AFU_ORTHOLOGUE AFUA_7G00600)-RELATED"/>
    <property type="match status" value="1"/>
</dbReference>
<gene>
    <name evidence="9" type="primary">pepX</name>
    <name evidence="12" type="ORF">B6254_0838</name>
</gene>
<feature type="domain" description="Xaa-Pro dipeptidyl-peptidase C-terminal" evidence="10">
    <location>
        <begin position="536"/>
        <end position="785"/>
    </location>
</feature>
<dbReference type="NCBIfam" id="TIGR00976">
    <property type="entry name" value="CocE_NonD"/>
    <property type="match status" value="1"/>
</dbReference>
<evidence type="ECO:0000256" key="8">
    <source>
        <dbReference type="ARBA" id="ARBA00022825"/>
    </source>
</evidence>
<dbReference type="Pfam" id="PF02129">
    <property type="entry name" value="Peptidase_S15"/>
    <property type="match status" value="1"/>
</dbReference>
<keyword evidence="6 9" id="KW-0645">Protease</keyword>
<dbReference type="SUPFAM" id="SSF53474">
    <property type="entry name" value="alpha/beta-Hydrolases"/>
    <property type="match status" value="1"/>
</dbReference>